<comment type="caution">
    <text evidence="2">The sequence shown here is derived from an EMBL/GenBank/DDBJ whole genome shotgun (WGS) entry which is preliminary data.</text>
</comment>
<proteinExistence type="predicted"/>
<dbReference type="InterPro" id="IPR036913">
    <property type="entry name" value="YegP-like_sf"/>
</dbReference>
<gene>
    <name evidence="2" type="ORF">CHT98_23960</name>
</gene>
<dbReference type="SUPFAM" id="SSF160113">
    <property type="entry name" value="YegP-like"/>
    <property type="match status" value="1"/>
</dbReference>
<feature type="domain" description="DUF1508" evidence="1">
    <location>
        <begin position="26"/>
        <end position="63"/>
    </location>
</feature>
<dbReference type="InterPro" id="IPR010879">
    <property type="entry name" value="DUF1508"/>
</dbReference>
<dbReference type="AlphaFoldDB" id="A0A235H807"/>
<protein>
    <recommendedName>
        <fullName evidence="1">DUF1508 domain-containing protein</fullName>
    </recommendedName>
</protein>
<dbReference type="Proteomes" id="UP000215367">
    <property type="component" value="Unassembled WGS sequence"/>
</dbReference>
<organism evidence="2 3">
    <name type="scientific">Azospirillum brasilense</name>
    <dbReference type="NCBI Taxonomy" id="192"/>
    <lineage>
        <taxon>Bacteria</taxon>
        <taxon>Pseudomonadati</taxon>
        <taxon>Pseudomonadota</taxon>
        <taxon>Alphaproteobacteria</taxon>
        <taxon>Rhodospirillales</taxon>
        <taxon>Azospirillaceae</taxon>
        <taxon>Azospirillum</taxon>
    </lineage>
</organism>
<reference evidence="2 3" key="1">
    <citation type="submission" date="2017-07" db="EMBL/GenBank/DDBJ databases">
        <title>Whole genome sequence of Azospirillum brasilense 2A1, a potential biofertilizer strain.</title>
        <authorList>
            <person name="Fontana C.A."/>
            <person name="Toffoli L.M."/>
            <person name="Salazar S.M."/>
            <person name="Puglisi E."/>
            <person name="Pedraza R."/>
            <person name="Bassi D."/>
            <person name="Cocconcelli P.S."/>
        </authorList>
    </citation>
    <scope>NUCLEOTIDE SEQUENCE [LARGE SCALE GENOMIC DNA]</scope>
    <source>
        <strain evidence="2 3">2A1</strain>
    </source>
</reference>
<sequence>MSAGEAPKHKAPKHKAPKYKVYKDHRNEWRWTFHAANGEAIAVSSEGYTAERDCLHGIALMKSSNDAVVLVEE</sequence>
<dbReference type="Pfam" id="PF07411">
    <property type="entry name" value="DUF1508"/>
    <property type="match status" value="1"/>
</dbReference>
<evidence type="ECO:0000313" key="2">
    <source>
        <dbReference type="EMBL" id="OYD81916.1"/>
    </source>
</evidence>
<evidence type="ECO:0000313" key="3">
    <source>
        <dbReference type="Proteomes" id="UP000215367"/>
    </source>
</evidence>
<dbReference type="RefSeq" id="WP_094305963.1">
    <property type="nucleotide sequence ID" value="NZ_NOWT01000028.1"/>
</dbReference>
<evidence type="ECO:0000259" key="1">
    <source>
        <dbReference type="Pfam" id="PF07411"/>
    </source>
</evidence>
<accession>A0A235H807</accession>
<name>A0A235H807_AZOBR</name>
<dbReference type="EMBL" id="NOWT01000028">
    <property type="protein sequence ID" value="OYD81916.1"/>
    <property type="molecule type" value="Genomic_DNA"/>
</dbReference>
<dbReference type="Gene3D" id="3.30.160.160">
    <property type="entry name" value="YegP-like"/>
    <property type="match status" value="1"/>
</dbReference>